<proteinExistence type="predicted"/>
<sequence>MHRPIDRGTVASTPYIAFTEFRSRADRALNGWSGFREHVRSGARAMAELTAQTLPRSFDPRLAPLVGDDAPAPPAAPFTGGIWRLLALNNREIARSLFLYESASAASDHVRKLQHSADGLEVHLIRGPVSMQHGWYATLNNVAVMSCGRWYPAAGLCHESAVYSVTALRSARVAPDVAASAARTLGALAADRLRARTGAPVGASGTGAQS</sequence>
<dbReference type="Proteomes" id="UP000256709">
    <property type="component" value="Unassembled WGS sequence"/>
</dbReference>
<comment type="caution">
    <text evidence="1">The sequence shown here is derived from an EMBL/GenBank/DDBJ whole genome shotgun (WGS) entry which is preliminary data.</text>
</comment>
<evidence type="ECO:0000313" key="2">
    <source>
        <dbReference type="Proteomes" id="UP000256709"/>
    </source>
</evidence>
<accession>A0A3E0VD52</accession>
<dbReference type="AlphaFoldDB" id="A0A3E0VD52"/>
<protein>
    <submittedName>
        <fullName evidence="1">Uncharacterized protein</fullName>
    </submittedName>
</protein>
<evidence type="ECO:0000313" key="1">
    <source>
        <dbReference type="EMBL" id="RFA07579.1"/>
    </source>
</evidence>
<organism evidence="1 2">
    <name type="scientific">Subtercola boreus</name>
    <dbReference type="NCBI Taxonomy" id="120213"/>
    <lineage>
        <taxon>Bacteria</taxon>
        <taxon>Bacillati</taxon>
        <taxon>Actinomycetota</taxon>
        <taxon>Actinomycetes</taxon>
        <taxon>Micrococcales</taxon>
        <taxon>Microbacteriaceae</taxon>
        <taxon>Subtercola</taxon>
    </lineage>
</organism>
<gene>
    <name evidence="1" type="ORF">B7R21_15450</name>
</gene>
<dbReference type="EMBL" id="NBXA01000026">
    <property type="protein sequence ID" value="RFA07579.1"/>
    <property type="molecule type" value="Genomic_DNA"/>
</dbReference>
<name>A0A3E0VD52_9MICO</name>
<reference evidence="1 2" key="1">
    <citation type="submission" date="2017-04" db="EMBL/GenBank/DDBJ databases">
        <title>Comparative genome analysis of Subtercola boreus.</title>
        <authorList>
            <person name="Cho Y.-J."/>
            <person name="Cho A."/>
            <person name="Kim O.-S."/>
            <person name="Lee J.-I."/>
        </authorList>
    </citation>
    <scope>NUCLEOTIDE SEQUENCE [LARGE SCALE GENOMIC DNA]</scope>
    <source>
        <strain evidence="1 2">P27444</strain>
    </source>
</reference>